<dbReference type="Proteomes" id="UP000740926">
    <property type="component" value="Unassembled WGS sequence"/>
</dbReference>
<protein>
    <submittedName>
        <fullName evidence="2">Uncharacterized protein</fullName>
    </submittedName>
</protein>
<feature type="region of interest" description="Disordered" evidence="1">
    <location>
        <begin position="163"/>
        <end position="197"/>
    </location>
</feature>
<dbReference type="AlphaFoldDB" id="A0A9P7C5S1"/>
<reference evidence="2 3" key="1">
    <citation type="journal article" date="2020" name="Microb. Genom.">
        <title>Genetic diversity of clinical and environmental Mucorales isolates obtained from an investigation of mucormycosis cases among solid organ transplant recipients.</title>
        <authorList>
            <person name="Nguyen M.H."/>
            <person name="Kaul D."/>
            <person name="Muto C."/>
            <person name="Cheng S.J."/>
            <person name="Richter R.A."/>
            <person name="Bruno V.M."/>
            <person name="Liu G."/>
            <person name="Beyhan S."/>
            <person name="Sundermann A.J."/>
            <person name="Mounaud S."/>
            <person name="Pasculle A.W."/>
            <person name="Nierman W.C."/>
            <person name="Driscoll E."/>
            <person name="Cumbie R."/>
            <person name="Clancy C.J."/>
            <person name="Dupont C.L."/>
        </authorList>
    </citation>
    <scope>NUCLEOTIDE SEQUENCE [LARGE SCALE GENOMIC DNA]</scope>
    <source>
        <strain evidence="2 3">GL24</strain>
    </source>
</reference>
<accession>A0A9P7C5S1</accession>
<evidence type="ECO:0000256" key="1">
    <source>
        <dbReference type="SAM" id="MobiDB-lite"/>
    </source>
</evidence>
<evidence type="ECO:0000313" key="2">
    <source>
        <dbReference type="EMBL" id="KAG1537010.1"/>
    </source>
</evidence>
<evidence type="ECO:0000313" key="3">
    <source>
        <dbReference type="Proteomes" id="UP000740926"/>
    </source>
</evidence>
<name>A0A9P7C5S1_9FUNG</name>
<comment type="caution">
    <text evidence="2">The sequence shown here is derived from an EMBL/GenBank/DDBJ whole genome shotgun (WGS) entry which is preliminary data.</text>
</comment>
<keyword evidence="3" id="KW-1185">Reference proteome</keyword>
<organism evidence="2 3">
    <name type="scientific">Rhizopus delemar</name>
    <dbReference type="NCBI Taxonomy" id="936053"/>
    <lineage>
        <taxon>Eukaryota</taxon>
        <taxon>Fungi</taxon>
        <taxon>Fungi incertae sedis</taxon>
        <taxon>Mucoromycota</taxon>
        <taxon>Mucoromycotina</taxon>
        <taxon>Mucoromycetes</taxon>
        <taxon>Mucorales</taxon>
        <taxon>Mucorineae</taxon>
        <taxon>Rhizopodaceae</taxon>
        <taxon>Rhizopus</taxon>
    </lineage>
</organism>
<proteinExistence type="predicted"/>
<gene>
    <name evidence="2" type="ORF">G6F50_014944</name>
</gene>
<sequence length="197" mass="20382">MHRVDDLQDRPMDAIGTVSCSPSSQRVAILVGIADLGKWRPHAGNIDAEEAVLRLGQVGVVQACHVAVAVACKLGAGGACLAGDEGPFPLTVVAGAIEVDAHMNLALALRTLLAQARHRLRPPLCLSAAQGPLSVGGHGLRASRRAFIHVLASLFRCPQRAGAGGAPTRDFPPHATAPRVPSTDSPGAPVSDWSRTP</sequence>
<dbReference type="EMBL" id="JAANIU010007682">
    <property type="protein sequence ID" value="KAG1537010.1"/>
    <property type="molecule type" value="Genomic_DNA"/>
</dbReference>